<dbReference type="Proteomes" id="UP000323876">
    <property type="component" value="Unassembled WGS sequence"/>
</dbReference>
<keyword evidence="3" id="KW-1185">Reference proteome</keyword>
<evidence type="ECO:0000313" key="2">
    <source>
        <dbReference type="EMBL" id="KAA8885597.1"/>
    </source>
</evidence>
<comment type="caution">
    <text evidence="2">The sequence shown here is derived from an EMBL/GenBank/DDBJ whole genome shotgun (WGS) entry which is preliminary data.</text>
</comment>
<dbReference type="InterPro" id="IPR026935">
    <property type="entry name" value="BtrH_N"/>
</dbReference>
<protein>
    <recommendedName>
        <fullName evidence="1">Butirosin biosynthesis protein H N-terminal domain-containing protein</fullName>
    </recommendedName>
</protein>
<dbReference type="RefSeq" id="WP_150405155.1">
    <property type="nucleotide sequence ID" value="NZ_VXLC01000015.1"/>
</dbReference>
<name>A0A5N0E854_9NOCA</name>
<proteinExistence type="predicted"/>
<feature type="domain" description="Butirosin biosynthesis protein H N-terminal" evidence="1">
    <location>
        <begin position="18"/>
        <end position="138"/>
    </location>
</feature>
<evidence type="ECO:0000259" key="1">
    <source>
        <dbReference type="Pfam" id="PF14399"/>
    </source>
</evidence>
<accession>A0A5N0E854</accession>
<evidence type="ECO:0000313" key="3">
    <source>
        <dbReference type="Proteomes" id="UP000323876"/>
    </source>
</evidence>
<dbReference type="AlphaFoldDB" id="A0A5N0E854"/>
<gene>
    <name evidence="2" type="ORF">F3087_28615</name>
</gene>
<reference evidence="2 3" key="1">
    <citation type="submission" date="2019-09" db="EMBL/GenBank/DDBJ databases">
        <authorList>
            <person name="Wang X."/>
        </authorList>
    </citation>
    <scope>NUCLEOTIDE SEQUENCE [LARGE SCALE GENOMIC DNA]</scope>
    <source>
        <strain evidence="2 3">CICC 11023</strain>
    </source>
</reference>
<sequence length="352" mass="39602">MTGPAEEIELWTRDLGSCLHATFATVLLHDGHDPVTVLGAPWEFRRRPGAWTFEEYYFLAEPDSLAKRLALFHPFESSWHRSEDDTLDELRAALAAGVLPIAAVDNYWLPFRPAFHDVHAAHLLVVYDITDTEVFVSDAQPPAFQGPIPIADFLASWGSLNPPDDSDVFFSASPSDRRWLRAVMQGPVPEPDLDWLANVLRANVTRYRQDATGEIQSGLPGLRRYLDELCALTPGSEAAAEALSELYVISWNIQAQSGLHAEFLRRQAIRWRIHELAEAAAGVDAVAHGWTGVRMTGAHSRVWDRHRFDELRRHSTELVRRLARALDQLELAADVVSVRNREGHPWTPPTCR</sequence>
<dbReference type="EMBL" id="VXLC01000015">
    <property type="protein sequence ID" value="KAA8885597.1"/>
    <property type="molecule type" value="Genomic_DNA"/>
</dbReference>
<organism evidence="2 3">
    <name type="scientific">Nocardia colli</name>
    <dbReference type="NCBI Taxonomy" id="2545717"/>
    <lineage>
        <taxon>Bacteria</taxon>
        <taxon>Bacillati</taxon>
        <taxon>Actinomycetota</taxon>
        <taxon>Actinomycetes</taxon>
        <taxon>Mycobacteriales</taxon>
        <taxon>Nocardiaceae</taxon>
        <taxon>Nocardia</taxon>
    </lineage>
</organism>
<dbReference type="OrthoDB" id="4075615at2"/>
<dbReference type="Pfam" id="PF14399">
    <property type="entry name" value="BtrH_N"/>
    <property type="match status" value="1"/>
</dbReference>